<keyword evidence="5" id="KW-0408">Iron</keyword>
<feature type="compositionally biased region" description="Polar residues" evidence="6">
    <location>
        <begin position="10"/>
        <end position="22"/>
    </location>
</feature>
<keyword evidence="4" id="KW-0560">Oxidoreductase</keyword>
<dbReference type="Gene3D" id="2.60.120.620">
    <property type="entry name" value="q2cbj1_9rhob like domain"/>
    <property type="match status" value="1"/>
</dbReference>
<name>A0ABM1EGR4_PRICU</name>
<dbReference type="PANTHER" id="PTHR14650">
    <property type="entry name" value="PROLYL HYDROXYLASE-RELATED"/>
    <property type="match status" value="1"/>
</dbReference>
<dbReference type="InterPro" id="IPR044862">
    <property type="entry name" value="Pro_4_hyd_alph_FE2OG_OXY"/>
</dbReference>
<protein>
    <submittedName>
        <fullName evidence="9 10">2-oxoglutarate and iron-dependent oxygenase domain-containing protein 3-like isoform X1</fullName>
    </submittedName>
</protein>
<dbReference type="InterPro" id="IPR005123">
    <property type="entry name" value="Oxoglu/Fe-dep_dioxygenase_dom"/>
</dbReference>
<evidence type="ECO:0000313" key="10">
    <source>
        <dbReference type="RefSeq" id="XP_014671386.1"/>
    </source>
</evidence>
<dbReference type="RefSeq" id="XP_014671385.1">
    <property type="nucleotide sequence ID" value="XM_014815899.1"/>
</dbReference>
<evidence type="ECO:0000313" key="9">
    <source>
        <dbReference type="RefSeq" id="XP_014671385.1"/>
    </source>
</evidence>
<organism evidence="8 9">
    <name type="scientific">Priapulus caudatus</name>
    <name type="common">Priapulid worm</name>
    <dbReference type="NCBI Taxonomy" id="37621"/>
    <lineage>
        <taxon>Eukaryota</taxon>
        <taxon>Metazoa</taxon>
        <taxon>Ecdysozoa</taxon>
        <taxon>Scalidophora</taxon>
        <taxon>Priapulida</taxon>
        <taxon>Priapulimorpha</taxon>
        <taxon>Priapulimorphida</taxon>
        <taxon>Priapulidae</taxon>
        <taxon>Priapulus</taxon>
    </lineage>
</organism>
<dbReference type="GeneID" id="106812119"/>
<dbReference type="InterPro" id="IPR039210">
    <property type="entry name" value="OGFOD3"/>
</dbReference>
<dbReference type="Proteomes" id="UP000695022">
    <property type="component" value="Unplaced"/>
</dbReference>
<feature type="region of interest" description="Disordered" evidence="6">
    <location>
        <begin position="1"/>
        <end position="25"/>
    </location>
</feature>
<keyword evidence="3" id="KW-0223">Dioxygenase</keyword>
<evidence type="ECO:0000256" key="1">
    <source>
        <dbReference type="ARBA" id="ARBA00001961"/>
    </source>
</evidence>
<evidence type="ECO:0000256" key="4">
    <source>
        <dbReference type="ARBA" id="ARBA00023002"/>
    </source>
</evidence>
<comment type="cofactor">
    <cofactor evidence="1">
        <name>L-ascorbate</name>
        <dbReference type="ChEBI" id="CHEBI:38290"/>
    </cofactor>
</comment>
<sequence>MVSKRKSHGLDSTSAPTKSNATLDHAGSEKCGISRNDTLALCKPIAIRLTFIVSVVGIALWCSGRSEELITFVKQQEVVIKRAQTVPCSKDYDLTLYKGCAPKRCGRVVMDGLVTSKEAEHLVELVESALSYGGSTGGASILDLHSGAMSKGNGFVNIYSYLKKKKLDQIFTDDDFLLYTQIKNRIRQAIATEFGILQENLYLTKPTFFSRMTNATAKTIHDEYWHVHVDKETYGSFFYTSLLYLTNHNIDYTGGRFIFNDADANRTVEPRTGRVSFFTSGSENPHFVEKVTSGTRYAVTVSFTCDKDQAIRDPTSEAFQD</sequence>
<accession>A0ABM1EGR4</accession>
<evidence type="ECO:0000256" key="2">
    <source>
        <dbReference type="ARBA" id="ARBA00022723"/>
    </source>
</evidence>
<evidence type="ECO:0000256" key="5">
    <source>
        <dbReference type="ARBA" id="ARBA00023004"/>
    </source>
</evidence>
<dbReference type="PANTHER" id="PTHR14650:SF1">
    <property type="entry name" value="2-OXOGLUTARATE AND IRON-DEPENDENT OXYGENASE DOMAIN-CONTAINING PROTEIN 3"/>
    <property type="match status" value="1"/>
</dbReference>
<evidence type="ECO:0000259" key="7">
    <source>
        <dbReference type="PROSITE" id="PS51471"/>
    </source>
</evidence>
<gene>
    <name evidence="9 10" type="primary">LOC106812119</name>
</gene>
<dbReference type="SMART" id="SM00702">
    <property type="entry name" value="P4Hc"/>
    <property type="match status" value="1"/>
</dbReference>
<dbReference type="InterPro" id="IPR006620">
    <property type="entry name" value="Pro_4_hyd_alph"/>
</dbReference>
<evidence type="ECO:0000256" key="6">
    <source>
        <dbReference type="SAM" id="MobiDB-lite"/>
    </source>
</evidence>
<evidence type="ECO:0000256" key="3">
    <source>
        <dbReference type="ARBA" id="ARBA00022964"/>
    </source>
</evidence>
<evidence type="ECO:0000313" key="8">
    <source>
        <dbReference type="Proteomes" id="UP000695022"/>
    </source>
</evidence>
<feature type="domain" description="Fe2OG dioxygenase" evidence="7">
    <location>
        <begin position="207"/>
        <end position="306"/>
    </location>
</feature>
<reference evidence="9 10" key="1">
    <citation type="submission" date="2025-05" db="UniProtKB">
        <authorList>
            <consortium name="RefSeq"/>
        </authorList>
    </citation>
    <scope>IDENTIFICATION</scope>
</reference>
<dbReference type="PROSITE" id="PS51471">
    <property type="entry name" value="FE2OG_OXY"/>
    <property type="match status" value="1"/>
</dbReference>
<proteinExistence type="predicted"/>
<dbReference type="RefSeq" id="XP_014671386.1">
    <property type="nucleotide sequence ID" value="XM_014815900.1"/>
</dbReference>
<dbReference type="Pfam" id="PF13640">
    <property type="entry name" value="2OG-FeII_Oxy_3"/>
    <property type="match status" value="1"/>
</dbReference>
<keyword evidence="2" id="KW-0479">Metal-binding</keyword>
<keyword evidence="8" id="KW-1185">Reference proteome</keyword>